<dbReference type="InterPro" id="IPR051166">
    <property type="entry name" value="Threonine_Synthase"/>
</dbReference>
<gene>
    <name evidence="1" type="ORF">RFI_31982</name>
</gene>
<comment type="caution">
    <text evidence="1">The sequence shown here is derived from an EMBL/GenBank/DDBJ whole genome shotgun (WGS) entry which is preliminary data.</text>
</comment>
<dbReference type="PANTHER" id="PTHR42690">
    <property type="entry name" value="THREONINE SYNTHASE FAMILY MEMBER"/>
    <property type="match status" value="1"/>
</dbReference>
<feature type="non-terminal residue" evidence="1">
    <location>
        <position position="196"/>
    </location>
</feature>
<dbReference type="SUPFAM" id="SSF53686">
    <property type="entry name" value="Tryptophan synthase beta subunit-like PLP-dependent enzymes"/>
    <property type="match status" value="1"/>
</dbReference>
<dbReference type="GO" id="GO:0046360">
    <property type="term" value="P:2-oxobutyrate biosynthetic process"/>
    <property type="evidence" value="ECO:0007669"/>
    <property type="project" value="TreeGrafter"/>
</dbReference>
<accession>X6LUZ1</accession>
<dbReference type="Gene3D" id="3.40.50.1100">
    <property type="match status" value="1"/>
</dbReference>
<name>X6LUZ1_RETFI</name>
<dbReference type="AlphaFoldDB" id="X6LUZ1"/>
<dbReference type="InterPro" id="IPR036052">
    <property type="entry name" value="TrpB-like_PALP_sf"/>
</dbReference>
<dbReference type="Proteomes" id="UP000023152">
    <property type="component" value="Unassembled WGS sequence"/>
</dbReference>
<organism evidence="1 2">
    <name type="scientific">Reticulomyxa filosa</name>
    <dbReference type="NCBI Taxonomy" id="46433"/>
    <lineage>
        <taxon>Eukaryota</taxon>
        <taxon>Sar</taxon>
        <taxon>Rhizaria</taxon>
        <taxon>Retaria</taxon>
        <taxon>Foraminifera</taxon>
        <taxon>Monothalamids</taxon>
        <taxon>Reticulomyxidae</taxon>
        <taxon>Reticulomyxa</taxon>
    </lineage>
</organism>
<dbReference type="GO" id="GO:0030170">
    <property type="term" value="F:pyridoxal phosphate binding"/>
    <property type="evidence" value="ECO:0007669"/>
    <property type="project" value="TreeGrafter"/>
</dbReference>
<protein>
    <submittedName>
        <fullName evidence="1">Threonine synthase-like protein</fullName>
    </submittedName>
</protein>
<reference evidence="1 2" key="1">
    <citation type="journal article" date="2013" name="Curr. Biol.">
        <title>The Genome of the Foraminiferan Reticulomyxa filosa.</title>
        <authorList>
            <person name="Glockner G."/>
            <person name="Hulsmann N."/>
            <person name="Schleicher M."/>
            <person name="Noegel A.A."/>
            <person name="Eichinger L."/>
            <person name="Gallinger C."/>
            <person name="Pawlowski J."/>
            <person name="Sierra R."/>
            <person name="Euteneuer U."/>
            <person name="Pillet L."/>
            <person name="Moustafa A."/>
            <person name="Platzer M."/>
            <person name="Groth M."/>
            <person name="Szafranski K."/>
            <person name="Schliwa M."/>
        </authorList>
    </citation>
    <scope>NUCLEOTIDE SEQUENCE [LARGE SCALE GENOMIC DNA]</scope>
</reference>
<evidence type="ECO:0000313" key="2">
    <source>
        <dbReference type="Proteomes" id="UP000023152"/>
    </source>
</evidence>
<dbReference type="PANTHER" id="PTHR42690:SF1">
    <property type="entry name" value="THREONINE SYNTHASE-LIKE 2"/>
    <property type="match status" value="1"/>
</dbReference>
<dbReference type="GO" id="GO:0009071">
    <property type="term" value="P:serine family amino acid catabolic process"/>
    <property type="evidence" value="ECO:0007669"/>
    <property type="project" value="TreeGrafter"/>
</dbReference>
<feature type="non-terminal residue" evidence="1">
    <location>
        <position position="1"/>
    </location>
</feature>
<evidence type="ECO:0000313" key="1">
    <source>
        <dbReference type="EMBL" id="ETO05414.1"/>
    </source>
</evidence>
<proteinExistence type="predicted"/>
<dbReference type="EMBL" id="ASPP01028148">
    <property type="protein sequence ID" value="ETO05414.1"/>
    <property type="molecule type" value="Genomic_DNA"/>
</dbReference>
<sequence>ILGRMMEHCLELESKKTGKVRRANILCETSGDTGPAAVSSVVLNTKHAHIFCLFPQKQVTAMQARQLTTMMPKHKNVSIYATDRNSDDQWMAVKRIFNDRSFVTEYNICAMNSIHWIRICVQMCYYFYSYFQVCPKIDQSVTFVIPSGAFGNTCAAIFARKIGLPIHSIVPSTNENDIVYQTLTLGNFSWPNNYHK</sequence>
<dbReference type="OrthoDB" id="5203861at2759"/>
<keyword evidence="2" id="KW-1185">Reference proteome</keyword>